<dbReference type="PANTHER" id="PTHR43056:SF10">
    <property type="entry name" value="COCE_NOND FAMILY, PUTATIVE (AFU_ORTHOLOGUE AFUA_7G00600)-RELATED"/>
    <property type="match status" value="1"/>
</dbReference>
<dbReference type="Gene3D" id="2.60.120.260">
    <property type="entry name" value="Galactose-binding domain-like"/>
    <property type="match status" value="1"/>
</dbReference>
<dbReference type="Pfam" id="PF02129">
    <property type="entry name" value="Peptidase_S15"/>
    <property type="match status" value="1"/>
</dbReference>
<dbReference type="InterPro" id="IPR000383">
    <property type="entry name" value="Xaa-Pro-like_dom"/>
</dbReference>
<proteinExistence type="predicted"/>
<dbReference type="InterPro" id="IPR029058">
    <property type="entry name" value="AB_hydrolase_fold"/>
</dbReference>
<gene>
    <name evidence="3" type="ORF">BAUCODRAFT_123340</name>
</gene>
<dbReference type="GO" id="GO:0008239">
    <property type="term" value="F:dipeptidyl-peptidase activity"/>
    <property type="evidence" value="ECO:0007669"/>
    <property type="project" value="InterPro"/>
</dbReference>
<dbReference type="Proteomes" id="UP000011761">
    <property type="component" value="Unassembled WGS sequence"/>
</dbReference>
<reference evidence="3 4" key="1">
    <citation type="journal article" date="2012" name="PLoS Pathog.">
        <title>Diverse lifestyles and strategies of plant pathogenesis encoded in the genomes of eighteen Dothideomycetes fungi.</title>
        <authorList>
            <person name="Ohm R.A."/>
            <person name="Feau N."/>
            <person name="Henrissat B."/>
            <person name="Schoch C.L."/>
            <person name="Horwitz B.A."/>
            <person name="Barry K.W."/>
            <person name="Condon B.J."/>
            <person name="Copeland A.C."/>
            <person name="Dhillon B."/>
            <person name="Glaser F."/>
            <person name="Hesse C.N."/>
            <person name="Kosti I."/>
            <person name="LaButti K."/>
            <person name="Lindquist E.A."/>
            <person name="Lucas S."/>
            <person name="Salamov A.A."/>
            <person name="Bradshaw R.E."/>
            <person name="Ciuffetti L."/>
            <person name="Hamelin R.C."/>
            <person name="Kema G.H.J."/>
            <person name="Lawrence C."/>
            <person name="Scott J.A."/>
            <person name="Spatafora J.W."/>
            <person name="Turgeon B.G."/>
            <person name="de Wit P.J.G.M."/>
            <person name="Zhong S."/>
            <person name="Goodwin S.B."/>
            <person name="Grigoriev I.V."/>
        </authorList>
    </citation>
    <scope>NUCLEOTIDE SEQUENCE [LARGE SCALE GENOMIC DNA]</scope>
    <source>
        <strain evidence="3 4">UAMH 10762</strain>
    </source>
</reference>
<dbReference type="SUPFAM" id="SSF49785">
    <property type="entry name" value="Galactose-binding domain-like"/>
    <property type="match status" value="1"/>
</dbReference>
<dbReference type="InterPro" id="IPR050585">
    <property type="entry name" value="Xaa-Pro_dipeptidyl-ppase/CocE"/>
</dbReference>
<dbReference type="SMART" id="SM00939">
    <property type="entry name" value="PepX_C"/>
    <property type="match status" value="1"/>
</dbReference>
<dbReference type="NCBIfam" id="TIGR00976">
    <property type="entry name" value="CocE_NonD"/>
    <property type="match status" value="1"/>
</dbReference>
<accession>M2MHI6</accession>
<evidence type="ECO:0000313" key="4">
    <source>
        <dbReference type="Proteomes" id="UP000011761"/>
    </source>
</evidence>
<feature type="domain" description="Xaa-Pro dipeptidyl-peptidase C-terminal" evidence="2">
    <location>
        <begin position="324"/>
        <end position="581"/>
    </location>
</feature>
<dbReference type="eggNOG" id="ENOG502QTIK">
    <property type="taxonomic scope" value="Eukaryota"/>
</dbReference>
<evidence type="ECO:0000256" key="1">
    <source>
        <dbReference type="ARBA" id="ARBA00022801"/>
    </source>
</evidence>
<dbReference type="SUPFAM" id="SSF53474">
    <property type="entry name" value="alpha/beta-Hydrolases"/>
    <property type="match status" value="1"/>
</dbReference>
<dbReference type="KEGG" id="bcom:BAUCODRAFT_123340"/>
<protein>
    <recommendedName>
        <fullName evidence="2">Xaa-Pro dipeptidyl-peptidase C-terminal domain-containing protein</fullName>
    </recommendedName>
</protein>
<organism evidence="3 4">
    <name type="scientific">Baudoinia panamericana (strain UAMH 10762)</name>
    <name type="common">Angels' share fungus</name>
    <name type="synonym">Baudoinia compniacensis (strain UAMH 10762)</name>
    <dbReference type="NCBI Taxonomy" id="717646"/>
    <lineage>
        <taxon>Eukaryota</taxon>
        <taxon>Fungi</taxon>
        <taxon>Dikarya</taxon>
        <taxon>Ascomycota</taxon>
        <taxon>Pezizomycotina</taxon>
        <taxon>Dothideomycetes</taxon>
        <taxon>Dothideomycetidae</taxon>
        <taxon>Mycosphaerellales</taxon>
        <taxon>Teratosphaeriaceae</taxon>
        <taxon>Baudoinia</taxon>
    </lineage>
</organism>
<dbReference type="OrthoDB" id="2578740at2759"/>
<dbReference type="InterPro" id="IPR005674">
    <property type="entry name" value="CocE/Ser_esterase"/>
</dbReference>
<dbReference type="PANTHER" id="PTHR43056">
    <property type="entry name" value="PEPTIDASE S9 PROLYL OLIGOPEPTIDASE"/>
    <property type="match status" value="1"/>
</dbReference>
<evidence type="ECO:0000259" key="2">
    <source>
        <dbReference type="SMART" id="SM00939"/>
    </source>
</evidence>
<dbReference type="InterPro" id="IPR008979">
    <property type="entry name" value="Galactose-bd-like_sf"/>
</dbReference>
<dbReference type="OMA" id="YPCPVPV"/>
<evidence type="ECO:0000313" key="3">
    <source>
        <dbReference type="EMBL" id="EMC96066.1"/>
    </source>
</evidence>
<name>M2MHI6_BAUPA</name>
<dbReference type="Gene3D" id="1.10.3020.20">
    <property type="match status" value="1"/>
</dbReference>
<keyword evidence="1" id="KW-0378">Hydrolase</keyword>
<dbReference type="Pfam" id="PF08530">
    <property type="entry name" value="PepX_C"/>
    <property type="match status" value="1"/>
</dbReference>
<dbReference type="AlphaFoldDB" id="M2MHI6"/>
<dbReference type="RefSeq" id="XP_007677304.1">
    <property type="nucleotide sequence ID" value="XM_007679114.1"/>
</dbReference>
<dbReference type="GeneID" id="19107771"/>
<keyword evidence="4" id="KW-1185">Reference proteome</keyword>
<dbReference type="HOGENOM" id="CLU_015590_3_0_1"/>
<sequence length="588" mass="66514">MAHNSDETADNKLPQLFPDLVYAKLTPAPQHPHFNYQGFHPGKAILTKGHVRSPGRRAFPADVVFDRDVCIRCRDGIRLYADVYRPLDSDGVPVPVVIPWSPYGKTGTGPQQYDVMAPYRAGIPEDRTSGYEKFEAPDPAEWCGERNIAMWGLQEAEDVYDVIEWCSRQPWCNGCVAMAGNSWLSMAQLNFASRLSHPALKAIAPWEGQTDVYRQFVARGGRPHNPKFHDMIKGGFAGPGYAELIYDMIHKRPLYDEYWEAKRFPIESIDNIPMYLLASYSTMLHTQGSFSTFRDAKTKLKWLRVHPYQEWYDIYRKESNDDLQRFFDRYCKGVQNGWEETPPVRLSLLGFEADGSPAETVLERPEAAYPPTRGQDVELYLDSKSMVLTTQPAPDPSSVSYEGHRLTSSADFTWHFEQAIELCGWSKLRLFVSCPDHDDMDIACQIRKIDKHGRPLQHMNYPVPVPVNQVPDFNTAKTLGPQGFLRASHAISLDRSKSHGNDLFYTHRTRKPIPKGEVIELEISMWPIGMVFAPGEGILLRISGHDMCLPETGLCVVTEPEDANVGTHVVHTGGKYMSSLCIPILPPE</sequence>
<dbReference type="InterPro" id="IPR013736">
    <property type="entry name" value="Xaa-Pro_dipept_C"/>
</dbReference>
<dbReference type="Gene3D" id="3.40.50.1820">
    <property type="entry name" value="alpha/beta hydrolase"/>
    <property type="match status" value="1"/>
</dbReference>
<dbReference type="EMBL" id="KB445556">
    <property type="protein sequence ID" value="EMC96066.1"/>
    <property type="molecule type" value="Genomic_DNA"/>
</dbReference>